<keyword evidence="3" id="KW-1185">Reference proteome</keyword>
<organism evidence="2 3">
    <name type="scientific">Candidatus Nitrosotenuis cloacae</name>
    <dbReference type="NCBI Taxonomy" id="1603555"/>
    <lineage>
        <taxon>Archaea</taxon>
        <taxon>Nitrososphaerota</taxon>
        <taxon>Candidatus Nitrosotenuis</taxon>
    </lineage>
</organism>
<proteinExistence type="predicted"/>
<dbReference type="GeneID" id="24875364"/>
<evidence type="ECO:0000256" key="1">
    <source>
        <dbReference type="SAM" id="Phobius"/>
    </source>
</evidence>
<protein>
    <submittedName>
        <fullName evidence="2">Uncharacterized protein</fullName>
    </submittedName>
</protein>
<sequence>MVYDYSGIAIVLSIIGIAVATLSFFLTYLQTKAQRLSSESQFIADIQKEIDTTGSRILELKTKNECLDYVWEILNTLDRLCYFETKGRLQDDIIKYFINYLELGLKYYNWLIKVKYQDEKTMLKSFPYILQTCTKHSINEDNRTVTFMLTYDTMPLV</sequence>
<keyword evidence="1" id="KW-0812">Transmembrane</keyword>
<dbReference type="AlphaFoldDB" id="A0A3G1B684"/>
<evidence type="ECO:0000313" key="2">
    <source>
        <dbReference type="EMBL" id="AJZ75519.1"/>
    </source>
</evidence>
<dbReference type="Proteomes" id="UP000266745">
    <property type="component" value="Chromosome"/>
</dbReference>
<keyword evidence="1" id="KW-0472">Membrane</keyword>
<evidence type="ECO:0000313" key="3">
    <source>
        <dbReference type="Proteomes" id="UP000266745"/>
    </source>
</evidence>
<reference evidence="2 3" key="1">
    <citation type="journal article" date="2016" name="Sci. Rep.">
        <title>A novel ammonia-oxidizing archaeon from wastewater treatment plant: Its enrichment, physiological and genomic characteristics.</title>
        <authorList>
            <person name="Li Y."/>
            <person name="Ding K."/>
            <person name="Wen X."/>
            <person name="Zhang B."/>
            <person name="Shen B."/>
            <person name="Yang Y."/>
        </authorList>
    </citation>
    <scope>NUCLEOTIDE SEQUENCE [LARGE SCALE GENOMIC DNA]</scope>
    <source>
        <strain evidence="2 3">SAT1</strain>
    </source>
</reference>
<keyword evidence="1" id="KW-1133">Transmembrane helix</keyword>
<accession>A0A3G1B684</accession>
<dbReference type="EMBL" id="CP011097">
    <property type="protein sequence ID" value="AJZ75519.1"/>
    <property type="molecule type" value="Genomic_DNA"/>
</dbReference>
<dbReference type="RefSeq" id="WP_048188218.1">
    <property type="nucleotide sequence ID" value="NZ_CP011097.1"/>
</dbReference>
<gene>
    <name evidence="2" type="ORF">SU86_003040</name>
</gene>
<name>A0A3G1B684_9ARCH</name>
<feature type="transmembrane region" description="Helical" evidence="1">
    <location>
        <begin position="6"/>
        <end position="29"/>
    </location>
</feature>
<dbReference type="KEGG" id="tah:SU86_003040"/>